<dbReference type="PROSITE" id="PS51186">
    <property type="entry name" value="GNAT"/>
    <property type="match status" value="1"/>
</dbReference>
<evidence type="ECO:0000313" key="3">
    <source>
        <dbReference type="EMBL" id="EOW83275.1"/>
    </source>
</evidence>
<dbReference type="Gene3D" id="3.40.630.30">
    <property type="match status" value="1"/>
</dbReference>
<dbReference type="GO" id="GO:0016747">
    <property type="term" value="F:acyltransferase activity, transferring groups other than amino-acyl groups"/>
    <property type="evidence" value="ECO:0007669"/>
    <property type="project" value="InterPro"/>
</dbReference>
<dbReference type="HOGENOM" id="CLU_115862_2_1_9"/>
<dbReference type="OrthoDB" id="9787920at2"/>
<gene>
    <name evidence="3" type="ORF">I592_02602</name>
    <name evidence="2" type="ORF">UKC_01365</name>
</gene>
<reference evidence="3 5" key="2">
    <citation type="submission" date="2013-03" db="EMBL/GenBank/DDBJ databases">
        <title>The Genome Sequence of Enterococcus gilvus ATCC BAA-350 (PacBio/Illumina hybrid assembly).</title>
        <authorList>
            <consortium name="The Broad Institute Genomics Platform"/>
            <consortium name="The Broad Institute Genome Sequencing Center for Infectious Disease"/>
            <person name="Earl A."/>
            <person name="Russ C."/>
            <person name="Gilmore M."/>
            <person name="Surin D."/>
            <person name="Walker B."/>
            <person name="Young S."/>
            <person name="Zeng Q."/>
            <person name="Gargeya S."/>
            <person name="Fitzgerald M."/>
            <person name="Haas B."/>
            <person name="Abouelleil A."/>
            <person name="Allen A.W."/>
            <person name="Alvarado L."/>
            <person name="Arachchi H.M."/>
            <person name="Berlin A.M."/>
            <person name="Chapman S.B."/>
            <person name="Gainer-Dewar J."/>
            <person name="Goldberg J."/>
            <person name="Griggs A."/>
            <person name="Gujja S."/>
            <person name="Hansen M."/>
            <person name="Howarth C."/>
            <person name="Imamovic A."/>
            <person name="Ireland A."/>
            <person name="Larimer J."/>
            <person name="McCowan C."/>
            <person name="Murphy C."/>
            <person name="Pearson M."/>
            <person name="Poon T.W."/>
            <person name="Priest M."/>
            <person name="Roberts A."/>
            <person name="Saif S."/>
            <person name="Shea T."/>
            <person name="Sisk P."/>
            <person name="Sykes S."/>
            <person name="Wortman J."/>
            <person name="Nusbaum C."/>
            <person name="Birren B."/>
        </authorList>
    </citation>
    <scope>NUCLEOTIDE SEQUENCE [LARGE SCALE GENOMIC DNA]</scope>
    <source>
        <strain evidence="3 5">ATCC BAA-350</strain>
    </source>
</reference>
<dbReference type="RefSeq" id="WP_010779784.1">
    <property type="nucleotide sequence ID" value="NZ_ASWH01000001.1"/>
</dbReference>
<dbReference type="PATRIC" id="fig|1158614.3.peg.1377"/>
<accession>R2VHP7</accession>
<dbReference type="SUPFAM" id="SSF55729">
    <property type="entry name" value="Acyl-CoA N-acyltransferases (Nat)"/>
    <property type="match status" value="1"/>
</dbReference>
<dbReference type="EMBL" id="AJDQ01000006">
    <property type="protein sequence ID" value="EOI57151.1"/>
    <property type="molecule type" value="Genomic_DNA"/>
</dbReference>
<dbReference type="eggNOG" id="COG0456">
    <property type="taxonomic scope" value="Bacteria"/>
</dbReference>
<name>R2VHP7_9ENTE</name>
<dbReference type="EMBL" id="ASWH01000001">
    <property type="protein sequence ID" value="EOW83275.1"/>
    <property type="molecule type" value="Genomic_DNA"/>
</dbReference>
<evidence type="ECO:0000259" key="1">
    <source>
        <dbReference type="PROSITE" id="PS51186"/>
    </source>
</evidence>
<comment type="caution">
    <text evidence="2">The sequence shown here is derived from an EMBL/GenBank/DDBJ whole genome shotgun (WGS) entry which is preliminary data.</text>
</comment>
<feature type="domain" description="N-acetyltransferase" evidence="1">
    <location>
        <begin position="3"/>
        <end position="138"/>
    </location>
</feature>
<reference evidence="2 4" key="1">
    <citation type="submission" date="2013-02" db="EMBL/GenBank/DDBJ databases">
        <title>The Genome Sequence of Enterococcus gilvus ATCC BAA-350.</title>
        <authorList>
            <consortium name="The Broad Institute Genome Sequencing Platform"/>
            <consortium name="The Broad Institute Genome Sequencing Center for Infectious Disease"/>
            <person name="Earl A.M."/>
            <person name="Gilmore M.S."/>
            <person name="Lebreton F."/>
            <person name="Walker B."/>
            <person name="Young S.K."/>
            <person name="Zeng Q."/>
            <person name="Gargeya S."/>
            <person name="Fitzgerald M."/>
            <person name="Haas B."/>
            <person name="Abouelleil A."/>
            <person name="Alvarado L."/>
            <person name="Arachchi H.M."/>
            <person name="Berlin A.M."/>
            <person name="Chapman S.B."/>
            <person name="Dewar J."/>
            <person name="Goldberg J."/>
            <person name="Griggs A."/>
            <person name="Gujja S."/>
            <person name="Hansen M."/>
            <person name="Howarth C."/>
            <person name="Imamovic A."/>
            <person name="Larimer J."/>
            <person name="McCowan C."/>
            <person name="Murphy C."/>
            <person name="Neiman D."/>
            <person name="Pearson M."/>
            <person name="Priest M."/>
            <person name="Roberts A."/>
            <person name="Saif S."/>
            <person name="Shea T."/>
            <person name="Sisk P."/>
            <person name="Sykes S."/>
            <person name="Wortman J."/>
            <person name="Nusbaum C."/>
            <person name="Birren B."/>
        </authorList>
    </citation>
    <scope>NUCLEOTIDE SEQUENCE [LARGE SCALE GENOMIC DNA]</scope>
    <source>
        <strain evidence="2 4">ATCC BAA-350</strain>
    </source>
</reference>
<keyword evidence="5" id="KW-1185">Reference proteome</keyword>
<dbReference type="Pfam" id="PF00583">
    <property type="entry name" value="Acetyltransf_1"/>
    <property type="match status" value="1"/>
</dbReference>
<dbReference type="Proteomes" id="UP000014160">
    <property type="component" value="Unassembled WGS sequence"/>
</dbReference>
<dbReference type="InterPro" id="IPR016181">
    <property type="entry name" value="Acyl_CoA_acyltransferase"/>
</dbReference>
<proteinExistence type="predicted"/>
<sequence length="138" mass="15866">MAIKVEAYQANKESAIKQLDQYTVKKVPTLTNHAFKEVSFVYEEAGDILGRIVGEIHWNYLRIELFYVGDETRGKGVGSQLLAQIEAVAREEHCTLILLETMSFNAPNFYLKHGYEINGQIDDHPLKSETHYFMTKRL</sequence>
<dbReference type="Proteomes" id="UP000013750">
    <property type="component" value="Unassembled WGS sequence"/>
</dbReference>
<evidence type="ECO:0000313" key="4">
    <source>
        <dbReference type="Proteomes" id="UP000013750"/>
    </source>
</evidence>
<dbReference type="AlphaFoldDB" id="R2VHP7"/>
<organism evidence="2 4">
    <name type="scientific">Enterococcus gilvus ATCC BAA-350</name>
    <dbReference type="NCBI Taxonomy" id="1158614"/>
    <lineage>
        <taxon>Bacteria</taxon>
        <taxon>Bacillati</taxon>
        <taxon>Bacillota</taxon>
        <taxon>Bacilli</taxon>
        <taxon>Lactobacillales</taxon>
        <taxon>Enterococcaceae</taxon>
        <taxon>Enterococcus</taxon>
    </lineage>
</organism>
<dbReference type="CDD" id="cd04301">
    <property type="entry name" value="NAT_SF"/>
    <property type="match status" value="1"/>
</dbReference>
<evidence type="ECO:0000313" key="2">
    <source>
        <dbReference type="EMBL" id="EOI57151.1"/>
    </source>
</evidence>
<dbReference type="InterPro" id="IPR000182">
    <property type="entry name" value="GNAT_dom"/>
</dbReference>
<evidence type="ECO:0000313" key="5">
    <source>
        <dbReference type="Proteomes" id="UP000014160"/>
    </source>
</evidence>
<protein>
    <recommendedName>
        <fullName evidence="1">N-acetyltransferase domain-containing protein</fullName>
    </recommendedName>
</protein>